<evidence type="ECO:0000313" key="1">
    <source>
        <dbReference type="EMBL" id="KAG0144018.1"/>
    </source>
</evidence>
<name>A0A9P6NHA8_9BASI</name>
<protein>
    <recommendedName>
        <fullName evidence="3">Polyprotein</fullName>
    </recommendedName>
</protein>
<proteinExistence type="predicted"/>
<dbReference type="AlphaFoldDB" id="A0A9P6NHA8"/>
<dbReference type="Proteomes" id="UP000886653">
    <property type="component" value="Unassembled WGS sequence"/>
</dbReference>
<dbReference type="EMBL" id="MU167305">
    <property type="protein sequence ID" value="KAG0144018.1"/>
    <property type="molecule type" value="Genomic_DNA"/>
</dbReference>
<evidence type="ECO:0008006" key="3">
    <source>
        <dbReference type="Google" id="ProtNLM"/>
    </source>
</evidence>
<comment type="caution">
    <text evidence="1">The sequence shown here is derived from an EMBL/GenBank/DDBJ whole genome shotgun (WGS) entry which is preliminary data.</text>
</comment>
<accession>A0A9P6NHA8</accession>
<keyword evidence="2" id="KW-1185">Reference proteome</keyword>
<gene>
    <name evidence="1" type="ORF">CROQUDRAFT_95615</name>
</gene>
<evidence type="ECO:0000313" key="2">
    <source>
        <dbReference type="Proteomes" id="UP000886653"/>
    </source>
</evidence>
<reference evidence="1" key="1">
    <citation type="submission" date="2013-11" db="EMBL/GenBank/DDBJ databases">
        <title>Genome sequence of the fusiform rust pathogen reveals effectors for host alternation and coevolution with pine.</title>
        <authorList>
            <consortium name="DOE Joint Genome Institute"/>
            <person name="Smith K."/>
            <person name="Pendleton A."/>
            <person name="Kubisiak T."/>
            <person name="Anderson C."/>
            <person name="Salamov A."/>
            <person name="Aerts A."/>
            <person name="Riley R."/>
            <person name="Clum A."/>
            <person name="Lindquist E."/>
            <person name="Ence D."/>
            <person name="Campbell M."/>
            <person name="Kronenberg Z."/>
            <person name="Feau N."/>
            <person name="Dhillon B."/>
            <person name="Hamelin R."/>
            <person name="Burleigh J."/>
            <person name="Smith J."/>
            <person name="Yandell M."/>
            <person name="Nelson C."/>
            <person name="Grigoriev I."/>
            <person name="Davis J."/>
        </authorList>
    </citation>
    <scope>NUCLEOTIDE SEQUENCE</scope>
    <source>
        <strain evidence="1">G11</strain>
    </source>
</reference>
<sequence length="383" mass="42765">MSQIVPKSKRDQAKSWNLTFSRITPTSPLMAENSAKWISWVKEKTSSMFLEEFLKMDCDAPDIDEAEADSNDVIRKVLTAWMLDHMDAANHDRFKTKITKYTESGPEIKSLPSQLFKAITKHYVDRSTLNQLIQRRALDEMKQGSKENILTYLDSYQVALNNLLDAGSTINEVELGQKLLASLQPSHFKDAKDILKSSISSYDNITAELRSYLSMETLLKPASSCPHPPIVIPKASAASSRQYPKKASCSAERCIGSTLKRQHAPEECFRRPGNESMFQNWIDNKKRAGTWKENPSASATDDLHPAASAIKMQPVPSIDKLQASFDRMTIRPSASAIGLTETAMLNGASHISTPFIQAVLAIIDTAASNHMFAEREVFKTYTD</sequence>
<organism evidence="1 2">
    <name type="scientific">Cronartium quercuum f. sp. fusiforme G11</name>
    <dbReference type="NCBI Taxonomy" id="708437"/>
    <lineage>
        <taxon>Eukaryota</taxon>
        <taxon>Fungi</taxon>
        <taxon>Dikarya</taxon>
        <taxon>Basidiomycota</taxon>
        <taxon>Pucciniomycotina</taxon>
        <taxon>Pucciniomycetes</taxon>
        <taxon>Pucciniales</taxon>
        <taxon>Coleosporiaceae</taxon>
        <taxon>Cronartium</taxon>
    </lineage>
</organism>
<feature type="non-terminal residue" evidence="1">
    <location>
        <position position="383"/>
    </location>
</feature>